<feature type="chain" id="PRO_5001757564" description="ABC transporter substrate-binding protein" evidence="1">
    <location>
        <begin position="23"/>
        <end position="302"/>
    </location>
</feature>
<dbReference type="AlphaFoldDB" id="A0A081G1D0"/>
<dbReference type="OrthoDB" id="9178917at2"/>
<comment type="caution">
    <text evidence="2">The sequence shown here is derived from an EMBL/GenBank/DDBJ whole genome shotgun (WGS) entry which is preliminary data.</text>
</comment>
<gene>
    <name evidence="2" type="ORF">ADIMK_1038</name>
</gene>
<evidence type="ECO:0000313" key="2">
    <source>
        <dbReference type="EMBL" id="KEA64585.1"/>
    </source>
</evidence>
<dbReference type="PANTHER" id="PTHR35271:SF1">
    <property type="entry name" value="ABC TRANSPORTER, SUBSTRATE-BINDING LIPOPROTEIN"/>
    <property type="match status" value="1"/>
</dbReference>
<feature type="signal peptide" evidence="1">
    <location>
        <begin position="1"/>
        <end position="22"/>
    </location>
</feature>
<organism evidence="2 3">
    <name type="scientific">Marinobacterium lacunae</name>
    <dbReference type="NCBI Taxonomy" id="1232683"/>
    <lineage>
        <taxon>Bacteria</taxon>
        <taxon>Pseudomonadati</taxon>
        <taxon>Pseudomonadota</taxon>
        <taxon>Gammaproteobacteria</taxon>
        <taxon>Oceanospirillales</taxon>
        <taxon>Oceanospirillaceae</taxon>
        <taxon>Marinobacterium</taxon>
    </lineage>
</organism>
<reference evidence="2 3" key="1">
    <citation type="submission" date="2014-04" db="EMBL/GenBank/DDBJ databases">
        <title>Marinobacterium kochiensis sp. nov., isolated from sediment sample collected from Kochi backwaters in Kerala, India.</title>
        <authorList>
            <person name="Singh A."/>
            <person name="Pinnaka A.K."/>
        </authorList>
    </citation>
    <scope>NUCLEOTIDE SEQUENCE [LARGE SCALE GENOMIC DNA]</scope>
    <source>
        <strain evidence="2 3">AK27</strain>
    </source>
</reference>
<keyword evidence="3" id="KW-1185">Reference proteome</keyword>
<dbReference type="Pfam" id="PF04392">
    <property type="entry name" value="ABC_sub_bind"/>
    <property type="match status" value="1"/>
</dbReference>
<dbReference type="STRING" id="1232683.ADIMK_1038"/>
<protein>
    <recommendedName>
        <fullName evidence="4">ABC transporter substrate-binding protein</fullName>
    </recommendedName>
</protein>
<evidence type="ECO:0000256" key="1">
    <source>
        <dbReference type="SAM" id="SignalP"/>
    </source>
</evidence>
<dbReference type="Proteomes" id="UP000028252">
    <property type="component" value="Unassembled WGS sequence"/>
</dbReference>
<dbReference type="InterPro" id="IPR007487">
    <property type="entry name" value="ABC_transpt-TYRBP-like"/>
</dbReference>
<sequence length="302" mass="32657">MKSLLSWILIGLALLLPLNARAAAPLVLLSDSTGSYTLMFDALKEYYGGTLESAALPANPPLGDRLVVSLGARACEHAMNSADPDTRVLCTFLPAQTFEGLSTTTPGKTLLSQKRLSALYLDQPLSRQMQLAKLLLPTMKSIGTVLGPDSEAQAAQFKASAQALGLEPVVGHLGSDDNPVKVLTPIIERSDLFLPLPDRSVFNRAAAKWILYISLRNKVPLIGFSSKYADAGAVVALHTTVDQIAQECAQWITDYRDSEALKAPAYPREFSISVNHTAAQNLDLLLPSTEKLIMQLEQTEAR</sequence>
<dbReference type="EMBL" id="JMQN01000015">
    <property type="protein sequence ID" value="KEA64585.1"/>
    <property type="molecule type" value="Genomic_DNA"/>
</dbReference>
<keyword evidence="1" id="KW-0732">Signal</keyword>
<evidence type="ECO:0000313" key="3">
    <source>
        <dbReference type="Proteomes" id="UP000028252"/>
    </source>
</evidence>
<dbReference type="Gene3D" id="3.40.50.2300">
    <property type="match status" value="1"/>
</dbReference>
<dbReference type="eggNOG" id="COG2984">
    <property type="taxonomic scope" value="Bacteria"/>
</dbReference>
<proteinExistence type="predicted"/>
<evidence type="ECO:0008006" key="4">
    <source>
        <dbReference type="Google" id="ProtNLM"/>
    </source>
</evidence>
<dbReference type="RefSeq" id="WP_036184589.1">
    <property type="nucleotide sequence ID" value="NZ_JMQN01000015.1"/>
</dbReference>
<dbReference type="PATRIC" id="fig|1232683.4.peg.1028"/>
<dbReference type="PANTHER" id="PTHR35271">
    <property type="entry name" value="ABC TRANSPORTER, SUBSTRATE-BINDING LIPOPROTEIN-RELATED"/>
    <property type="match status" value="1"/>
</dbReference>
<name>A0A081G1D0_9GAMM</name>
<accession>A0A081G1D0</accession>